<dbReference type="InterPro" id="IPR011010">
    <property type="entry name" value="DNA_brk_join_enz"/>
</dbReference>
<organism evidence="5 7">
    <name type="scientific">Mycobacterium gordonae</name>
    <dbReference type="NCBI Taxonomy" id="1778"/>
    <lineage>
        <taxon>Bacteria</taxon>
        <taxon>Bacillati</taxon>
        <taxon>Actinomycetota</taxon>
        <taxon>Actinomycetes</taxon>
        <taxon>Mycobacteriales</taxon>
        <taxon>Mycobacteriaceae</taxon>
        <taxon>Mycobacterium</taxon>
    </lineage>
</organism>
<dbReference type="Gene3D" id="1.10.150.130">
    <property type="match status" value="1"/>
</dbReference>
<dbReference type="Proteomes" id="UP000193928">
    <property type="component" value="Unassembled WGS sequence"/>
</dbReference>
<evidence type="ECO:0000256" key="3">
    <source>
        <dbReference type="SAM" id="MobiDB-lite"/>
    </source>
</evidence>
<dbReference type="PROSITE" id="PS51900">
    <property type="entry name" value="CB"/>
    <property type="match status" value="1"/>
</dbReference>
<reference evidence="6 8" key="1">
    <citation type="submission" date="2016-01" db="EMBL/GenBank/DDBJ databases">
        <title>The new phylogeny of the genus Mycobacterium.</title>
        <authorList>
            <person name="Tarcisio F."/>
            <person name="Conor M."/>
            <person name="Antonella G."/>
            <person name="Elisabetta G."/>
            <person name="Giulia F.S."/>
            <person name="Sara T."/>
            <person name="Anna F."/>
            <person name="Clotilde B."/>
            <person name="Roberto B."/>
            <person name="Veronica D.S."/>
            <person name="Fabio R."/>
            <person name="Monica P."/>
            <person name="Olivier J."/>
            <person name="Enrico T."/>
            <person name="Nicola S."/>
        </authorList>
    </citation>
    <scope>NUCLEOTIDE SEQUENCE [LARGE SCALE GENOMIC DNA]</scope>
    <source>
        <strain evidence="6 8">DSM 44160</strain>
    </source>
</reference>
<name>A0A1A6BJS3_MYCGO</name>
<evidence type="ECO:0000313" key="6">
    <source>
        <dbReference type="EMBL" id="ORV82962.1"/>
    </source>
</evidence>
<evidence type="ECO:0000259" key="4">
    <source>
        <dbReference type="PROSITE" id="PS51900"/>
    </source>
</evidence>
<evidence type="ECO:0000313" key="5">
    <source>
        <dbReference type="EMBL" id="OBS02583.1"/>
    </source>
</evidence>
<evidence type="ECO:0000313" key="7">
    <source>
        <dbReference type="Proteomes" id="UP000093757"/>
    </source>
</evidence>
<dbReference type="SUPFAM" id="SSF56349">
    <property type="entry name" value="DNA breaking-rejoining enzymes"/>
    <property type="match status" value="1"/>
</dbReference>
<reference evidence="5 7" key="2">
    <citation type="submission" date="2016-06" db="EMBL/GenBank/DDBJ databases">
        <authorList>
            <person name="Kjaerup R.B."/>
            <person name="Dalgaard T.S."/>
            <person name="Juul-Madsen H.R."/>
        </authorList>
    </citation>
    <scope>NUCLEOTIDE SEQUENCE [LARGE SCALE GENOMIC DNA]</scope>
    <source>
        <strain evidence="5 7">1245752.6</strain>
    </source>
</reference>
<dbReference type="InterPro" id="IPR044068">
    <property type="entry name" value="CB"/>
</dbReference>
<dbReference type="GO" id="GO:0003677">
    <property type="term" value="F:DNA binding"/>
    <property type="evidence" value="ECO:0007669"/>
    <property type="project" value="UniProtKB-UniRule"/>
</dbReference>
<feature type="domain" description="Core-binding (CB)" evidence="4">
    <location>
        <begin position="146"/>
        <end position="230"/>
    </location>
</feature>
<evidence type="ECO:0000256" key="2">
    <source>
        <dbReference type="PROSITE-ProRule" id="PRU01248"/>
    </source>
</evidence>
<dbReference type="EMBL" id="MAEM01000167">
    <property type="protein sequence ID" value="OBS02583.1"/>
    <property type="molecule type" value="Genomic_DNA"/>
</dbReference>
<gene>
    <name evidence="5" type="ORF">A9W98_14150</name>
    <name evidence="6" type="ORF">AWC08_27915</name>
</gene>
<dbReference type="AlphaFoldDB" id="A0A1A6BJS3"/>
<evidence type="ECO:0000256" key="1">
    <source>
        <dbReference type="ARBA" id="ARBA00023125"/>
    </source>
</evidence>
<dbReference type="Proteomes" id="UP000093757">
    <property type="component" value="Unassembled WGS sequence"/>
</dbReference>
<dbReference type="InterPro" id="IPR010998">
    <property type="entry name" value="Integrase_recombinase_N"/>
</dbReference>
<keyword evidence="1 2" id="KW-0238">DNA-binding</keyword>
<keyword evidence="8" id="KW-1185">Reference proteome</keyword>
<dbReference type="EMBL" id="LQOY01000104">
    <property type="protein sequence ID" value="ORV82962.1"/>
    <property type="molecule type" value="Genomic_DNA"/>
</dbReference>
<sequence>MNCLQCGAELPANGRRDQKYCGRSCSKKAHYYRGKAGLPARPPRRHPALESDDPVLVAAAVYARERAAAHDWCGETTNRCLDALVTLLAGRPPGDRVPLKEVRTRPHRLASRRRLVEILSHFDLLTDDTEPPIRAWIDRVTAELPPGFAEPSHHWLLTLLVGGARARPRSPRTLYSYFGAVRPLLAHWSTSYDHLREVTRADVDATLRPFQGNQCHNLIKALRSLFRHAKKNGLVFSNPTAGLKSQPVDQDLVPITDDEVRSIEQLASEPRARLVVALSVEHACRTSVIRKLVLDDIDLPNRRITLAGQPTARRAHPQSADHMARPPPGQMAPHSEPARSTHDENCIAHNAGESNIGETIVERQWVHDRTHPCRPNPSRSADRRPRPAASVSLVFGISHNTARRYTTAREYPKFGVSGPTRRV</sequence>
<feature type="region of interest" description="Disordered" evidence="3">
    <location>
        <begin position="307"/>
        <end position="342"/>
    </location>
</feature>
<protein>
    <submittedName>
        <fullName evidence="5">Integrase</fullName>
    </submittedName>
</protein>
<comment type="caution">
    <text evidence="5">The sequence shown here is derived from an EMBL/GenBank/DDBJ whole genome shotgun (WGS) entry which is preliminary data.</text>
</comment>
<accession>A0A1A6BJS3</accession>
<proteinExistence type="predicted"/>
<evidence type="ECO:0000313" key="8">
    <source>
        <dbReference type="Proteomes" id="UP000193928"/>
    </source>
</evidence>